<accession>A0A399M5V7</accession>
<reference evidence="1 2" key="1">
    <citation type="submission" date="2018-08" db="EMBL/GenBank/DDBJ databases">
        <title>Draft genome sequence of the cyanotroph, Pseudomonas monteilii BCN3.</title>
        <authorList>
            <person name="Jones L.B."/>
            <person name="Kunz D.A."/>
        </authorList>
    </citation>
    <scope>NUCLEOTIDE SEQUENCE [LARGE SCALE GENOMIC DNA]</scope>
    <source>
        <strain evidence="1 2">BCN3</strain>
    </source>
</reference>
<dbReference type="NCBIfam" id="TIGR03352">
    <property type="entry name" value="VI_chp_3"/>
    <property type="match status" value="1"/>
</dbReference>
<comment type="caution">
    <text evidence="1">The sequence shown here is derived from an EMBL/GenBank/DDBJ whole genome shotgun (WGS) entry which is preliminary data.</text>
</comment>
<dbReference type="PANTHER" id="PTHR37625:SF4">
    <property type="entry name" value="OUTER MEMBRANE LIPOPROTEIN"/>
    <property type="match status" value="1"/>
</dbReference>
<organism evidence="1 2">
    <name type="scientific">Pseudomonas monteilii</name>
    <dbReference type="NCBI Taxonomy" id="76759"/>
    <lineage>
        <taxon>Bacteria</taxon>
        <taxon>Pseudomonadati</taxon>
        <taxon>Pseudomonadota</taxon>
        <taxon>Gammaproteobacteria</taxon>
        <taxon>Pseudomonadales</taxon>
        <taxon>Pseudomonadaceae</taxon>
        <taxon>Pseudomonas</taxon>
    </lineage>
</organism>
<gene>
    <name evidence="1" type="primary">tssJ</name>
    <name evidence="1" type="ORF">D0894_14870</name>
</gene>
<dbReference type="AlphaFoldDB" id="A0A399M5V7"/>
<evidence type="ECO:0000313" key="1">
    <source>
        <dbReference type="EMBL" id="RII77151.1"/>
    </source>
</evidence>
<dbReference type="EMBL" id="QWLL01000032">
    <property type="protein sequence ID" value="RII77151.1"/>
    <property type="molecule type" value="Genomic_DNA"/>
</dbReference>
<keyword evidence="1" id="KW-0449">Lipoprotein</keyword>
<proteinExistence type="predicted"/>
<dbReference type="Proteomes" id="UP000265875">
    <property type="component" value="Unassembled WGS sequence"/>
</dbReference>
<dbReference type="Gene3D" id="2.60.40.4150">
    <property type="entry name" value="Type VI secretion system, lipoprotein SciN"/>
    <property type="match status" value="1"/>
</dbReference>
<dbReference type="PROSITE" id="PS51257">
    <property type="entry name" value="PROKAR_LIPOPROTEIN"/>
    <property type="match status" value="1"/>
</dbReference>
<evidence type="ECO:0000313" key="2">
    <source>
        <dbReference type="Proteomes" id="UP000265875"/>
    </source>
</evidence>
<dbReference type="InterPro" id="IPR017734">
    <property type="entry name" value="T6SS_SciN"/>
</dbReference>
<dbReference type="Pfam" id="PF12790">
    <property type="entry name" value="T6SS-SciN"/>
    <property type="match status" value="1"/>
</dbReference>
<dbReference type="PANTHER" id="PTHR37625">
    <property type="entry name" value="OUTER MEMBRANE LIPOPROTEIN-RELATED"/>
    <property type="match status" value="1"/>
</dbReference>
<dbReference type="InterPro" id="IPR038706">
    <property type="entry name" value="Type_VI_SciN-like_sf"/>
</dbReference>
<name>A0A399M5V7_9PSED</name>
<protein>
    <submittedName>
        <fullName evidence="1">Type VI secretion system lipoprotein TssJ</fullName>
    </submittedName>
</protein>
<dbReference type="RefSeq" id="WP_119370328.1">
    <property type="nucleotide sequence ID" value="NZ_QWLL01000032.1"/>
</dbReference>
<sequence>MWRTGFKAFTASTLIGVLGGCGLAQKVADSTASTAHTIFYKQVKTLHLDLNGRSAMNTNVEEMSGLSVPVLVRVYQLRGSQALESATYDDLVSHGERVLRDDLLDERVVVIKPGEAAQLNTPLQGEAQYVGVVALFRSPDVLQDTWRLVLDRDDLDPDQARVIELGDNRLTLRPRAEG</sequence>